<dbReference type="Gene3D" id="3.40.50.300">
    <property type="entry name" value="P-loop containing nucleotide triphosphate hydrolases"/>
    <property type="match status" value="1"/>
</dbReference>
<proteinExistence type="inferred from homology"/>
<comment type="caution">
    <text evidence="5">The sequence shown here is derived from an EMBL/GenBank/DDBJ whole genome shotgun (WGS) entry which is preliminary data.</text>
</comment>
<gene>
    <name evidence="5" type="ORF">EDS130_LOCUS28279</name>
    <name evidence="6" type="ORF">XAT740_LOCUS49515</name>
</gene>
<evidence type="ECO:0000313" key="6">
    <source>
        <dbReference type="EMBL" id="CAF1615623.1"/>
    </source>
</evidence>
<dbReference type="SUPFAM" id="SSF52540">
    <property type="entry name" value="P-loop containing nucleoside triphosphate hydrolases"/>
    <property type="match status" value="1"/>
</dbReference>
<dbReference type="PANTHER" id="PTHR10903">
    <property type="entry name" value="GTPASE, IMAP FAMILY MEMBER-RELATED"/>
    <property type="match status" value="1"/>
</dbReference>
<keyword evidence="7" id="KW-1185">Reference proteome</keyword>
<comment type="similarity">
    <text evidence="1">Belongs to the TRAFAC class TrmE-Era-EngA-EngB-Septin-like GTPase superfamily. AIG1/Toc34/Toc159-like paraseptin GTPase family. IAN subfamily.</text>
</comment>
<evidence type="ECO:0000313" key="8">
    <source>
        <dbReference type="Proteomes" id="UP000663852"/>
    </source>
</evidence>
<dbReference type="EMBL" id="CAJNOJ010000183">
    <property type="protein sequence ID" value="CAF1256578.1"/>
    <property type="molecule type" value="Genomic_DNA"/>
</dbReference>
<feature type="domain" description="AIG1-type G" evidence="4">
    <location>
        <begin position="53"/>
        <end position="193"/>
    </location>
</feature>
<name>A0A815AEN4_ADIRI</name>
<protein>
    <recommendedName>
        <fullName evidence="4">AIG1-type G domain-containing protein</fullName>
    </recommendedName>
</protein>
<evidence type="ECO:0000256" key="1">
    <source>
        <dbReference type="ARBA" id="ARBA00008535"/>
    </source>
</evidence>
<dbReference type="InterPro" id="IPR045058">
    <property type="entry name" value="GIMA/IAN/Toc"/>
</dbReference>
<dbReference type="CDD" id="cd00882">
    <property type="entry name" value="Ras_like_GTPase"/>
    <property type="match status" value="1"/>
</dbReference>
<reference evidence="5" key="1">
    <citation type="submission" date="2021-02" db="EMBL/GenBank/DDBJ databases">
        <authorList>
            <person name="Nowell W R."/>
        </authorList>
    </citation>
    <scope>NUCLEOTIDE SEQUENCE</scope>
</reference>
<evidence type="ECO:0000259" key="4">
    <source>
        <dbReference type="Pfam" id="PF04548"/>
    </source>
</evidence>
<dbReference type="PANTHER" id="PTHR10903:SF184">
    <property type="entry name" value="GTP-BINDING PROTEIN A"/>
    <property type="match status" value="1"/>
</dbReference>
<sequence>MCSIMSDKKSSSTLRERYRTDNLESKRNKITQEIVQDFKENGLYKMKKVEHVNILIIGRTRTGKSTIKALLVDPTSVPSELTLKSGTRDPQFQAFNLKDKDTVINIIDTPGLFERGSKEVDIRDNDTILNAIKLCATMEITKFHAICFCVSVTVGINREDIQSIETLIEYFGEETSKNSCLIITHCESKNEEQREKLRKELVEDAAFHKIAPFFKLGILFSGSINRDDYNNGSECVYNQYFAAVDYRTQLIEKFLSVRDPLPINQMRISPERSANDLKKQKEDEVLNLRQSLEEQEYIVKQFQKQGLKDEHEIRRLTEKYRRSILREQELRAHMNDDTTNDPRY</sequence>
<dbReference type="OrthoDB" id="425923at2759"/>
<dbReference type="AlphaFoldDB" id="A0A815AEN4"/>
<dbReference type="GO" id="GO:0005525">
    <property type="term" value="F:GTP binding"/>
    <property type="evidence" value="ECO:0007669"/>
    <property type="project" value="UniProtKB-KW"/>
</dbReference>
<dbReference type="Pfam" id="PF04548">
    <property type="entry name" value="AIG1"/>
    <property type="match status" value="1"/>
</dbReference>
<keyword evidence="2" id="KW-0547">Nucleotide-binding</keyword>
<evidence type="ECO:0000256" key="3">
    <source>
        <dbReference type="ARBA" id="ARBA00023134"/>
    </source>
</evidence>
<evidence type="ECO:0000313" key="5">
    <source>
        <dbReference type="EMBL" id="CAF1256578.1"/>
    </source>
</evidence>
<dbReference type="InterPro" id="IPR027417">
    <property type="entry name" value="P-loop_NTPase"/>
</dbReference>
<evidence type="ECO:0000256" key="2">
    <source>
        <dbReference type="ARBA" id="ARBA00022741"/>
    </source>
</evidence>
<keyword evidence="3" id="KW-0342">GTP-binding</keyword>
<dbReference type="InterPro" id="IPR006703">
    <property type="entry name" value="G_AIG1"/>
</dbReference>
<accession>A0A815AEN4</accession>
<dbReference type="Proteomes" id="UP000663852">
    <property type="component" value="Unassembled WGS sequence"/>
</dbReference>
<dbReference type="Proteomes" id="UP000663828">
    <property type="component" value="Unassembled WGS sequence"/>
</dbReference>
<evidence type="ECO:0000313" key="7">
    <source>
        <dbReference type="Proteomes" id="UP000663828"/>
    </source>
</evidence>
<organism evidence="5 8">
    <name type="scientific">Adineta ricciae</name>
    <name type="common">Rotifer</name>
    <dbReference type="NCBI Taxonomy" id="249248"/>
    <lineage>
        <taxon>Eukaryota</taxon>
        <taxon>Metazoa</taxon>
        <taxon>Spiralia</taxon>
        <taxon>Gnathifera</taxon>
        <taxon>Rotifera</taxon>
        <taxon>Eurotatoria</taxon>
        <taxon>Bdelloidea</taxon>
        <taxon>Adinetida</taxon>
        <taxon>Adinetidae</taxon>
        <taxon>Adineta</taxon>
    </lineage>
</organism>
<dbReference type="EMBL" id="CAJNOR010007353">
    <property type="protein sequence ID" value="CAF1615623.1"/>
    <property type="molecule type" value="Genomic_DNA"/>
</dbReference>